<reference evidence="2 3" key="1">
    <citation type="submission" date="2020-09" db="EMBL/GenBank/DDBJ databases">
        <title>De no assembly of potato wild relative species, Solanum commersonii.</title>
        <authorList>
            <person name="Cho K."/>
        </authorList>
    </citation>
    <scope>NUCLEOTIDE SEQUENCE [LARGE SCALE GENOMIC DNA]</scope>
    <source>
        <strain evidence="2">LZ3.2</strain>
        <tissue evidence="2">Leaf</tissue>
    </source>
</reference>
<dbReference type="GO" id="GO:0005829">
    <property type="term" value="C:cytosol"/>
    <property type="evidence" value="ECO:0007669"/>
    <property type="project" value="TreeGrafter"/>
</dbReference>
<dbReference type="PANTHER" id="PTHR28629">
    <property type="entry name" value="TRIOKINASE/FMN CYCLASE"/>
    <property type="match status" value="1"/>
</dbReference>
<dbReference type="GO" id="GO:0004371">
    <property type="term" value="F:glycerone kinase activity"/>
    <property type="evidence" value="ECO:0007669"/>
    <property type="project" value="InterPro"/>
</dbReference>
<dbReference type="PANTHER" id="PTHR28629:SF4">
    <property type="entry name" value="TRIOKINASE_FMN CYCLASE"/>
    <property type="match status" value="1"/>
</dbReference>
<name>A0A9J5ZT17_SOLCO</name>
<sequence length="111" mass="11659">GLGWGCPKWYSRDGSLCFAGFHKASSPLINLSFQLSLAHLDVHPLTSYFYNLGGVNGHEPAHGGFVGEAMLTAAIYGHVSASPNVGSSLGIRAVTDPHAVPSYCPDPIHPS</sequence>
<dbReference type="PROSITE" id="PS51481">
    <property type="entry name" value="DHAK"/>
    <property type="match status" value="1"/>
</dbReference>
<dbReference type="InterPro" id="IPR004006">
    <property type="entry name" value="DhaK_dom"/>
</dbReference>
<feature type="domain" description="DhaK" evidence="1">
    <location>
        <begin position="6"/>
        <end position="111"/>
    </location>
</feature>
<dbReference type="InterPro" id="IPR050861">
    <property type="entry name" value="Dihydroxyacetone_Kinase"/>
</dbReference>
<dbReference type="GO" id="GO:0019563">
    <property type="term" value="P:glycerol catabolic process"/>
    <property type="evidence" value="ECO:0007669"/>
    <property type="project" value="TreeGrafter"/>
</dbReference>
<protein>
    <recommendedName>
        <fullName evidence="1">DhaK domain-containing protein</fullName>
    </recommendedName>
</protein>
<feature type="non-terminal residue" evidence="2">
    <location>
        <position position="111"/>
    </location>
</feature>
<dbReference type="EMBL" id="JACXVP010000003">
    <property type="protein sequence ID" value="KAG5615337.1"/>
    <property type="molecule type" value="Genomic_DNA"/>
</dbReference>
<dbReference type="Proteomes" id="UP000824120">
    <property type="component" value="Chromosome 3"/>
</dbReference>
<gene>
    <name evidence="2" type="ORF">H5410_015161</name>
</gene>
<dbReference type="Gene3D" id="3.40.50.10440">
    <property type="entry name" value="Dihydroxyacetone kinase, domain 1"/>
    <property type="match status" value="1"/>
</dbReference>
<keyword evidence="3" id="KW-1185">Reference proteome</keyword>
<dbReference type="Pfam" id="PF02733">
    <property type="entry name" value="Dak1"/>
    <property type="match status" value="1"/>
</dbReference>
<accession>A0A9J5ZT17</accession>
<dbReference type="SUPFAM" id="SSF82549">
    <property type="entry name" value="DAK1/DegV-like"/>
    <property type="match status" value="1"/>
</dbReference>
<dbReference type="OrthoDB" id="1724672at2759"/>
<evidence type="ECO:0000313" key="2">
    <source>
        <dbReference type="EMBL" id="KAG5615337.1"/>
    </source>
</evidence>
<comment type="caution">
    <text evidence="2">The sequence shown here is derived from an EMBL/GenBank/DDBJ whole genome shotgun (WGS) entry which is preliminary data.</text>
</comment>
<dbReference type="AlphaFoldDB" id="A0A9J5ZT17"/>
<organism evidence="2 3">
    <name type="scientific">Solanum commersonii</name>
    <name type="common">Commerson's wild potato</name>
    <name type="synonym">Commerson's nightshade</name>
    <dbReference type="NCBI Taxonomy" id="4109"/>
    <lineage>
        <taxon>Eukaryota</taxon>
        <taxon>Viridiplantae</taxon>
        <taxon>Streptophyta</taxon>
        <taxon>Embryophyta</taxon>
        <taxon>Tracheophyta</taxon>
        <taxon>Spermatophyta</taxon>
        <taxon>Magnoliopsida</taxon>
        <taxon>eudicotyledons</taxon>
        <taxon>Gunneridae</taxon>
        <taxon>Pentapetalae</taxon>
        <taxon>asterids</taxon>
        <taxon>lamiids</taxon>
        <taxon>Solanales</taxon>
        <taxon>Solanaceae</taxon>
        <taxon>Solanoideae</taxon>
        <taxon>Solaneae</taxon>
        <taxon>Solanum</taxon>
    </lineage>
</organism>
<evidence type="ECO:0000313" key="3">
    <source>
        <dbReference type="Proteomes" id="UP000824120"/>
    </source>
</evidence>
<proteinExistence type="predicted"/>
<evidence type="ECO:0000259" key="1">
    <source>
        <dbReference type="PROSITE" id="PS51481"/>
    </source>
</evidence>